<feature type="binding site" evidence="10">
    <location>
        <begin position="229"/>
        <end position="233"/>
    </location>
    <ligand>
        <name>ATP</name>
        <dbReference type="ChEBI" id="CHEBI:30616"/>
    </ligand>
</feature>
<dbReference type="GO" id="GO:0004050">
    <property type="term" value="F:apyrase activity"/>
    <property type="evidence" value="ECO:0007669"/>
    <property type="project" value="UniProtKB-EC"/>
</dbReference>
<evidence type="ECO:0000313" key="13">
    <source>
        <dbReference type="EMBL" id="KAF3585704.1"/>
    </source>
</evidence>
<dbReference type="FunFam" id="3.30.420.150:FF:000008">
    <property type="entry name" value="Apyrase 1"/>
    <property type="match status" value="1"/>
</dbReference>
<reference evidence="13" key="1">
    <citation type="submission" date="2019-12" db="EMBL/GenBank/DDBJ databases">
        <title>Genome sequencing and annotation of Brassica cretica.</title>
        <authorList>
            <person name="Studholme D.J."/>
            <person name="Sarris P."/>
        </authorList>
    </citation>
    <scope>NUCLEOTIDE SEQUENCE</scope>
    <source>
        <strain evidence="13">PFS-109/04</strain>
        <tissue evidence="13">Leaf</tissue>
    </source>
</reference>
<keyword evidence="4" id="KW-0378">Hydrolase</keyword>
<evidence type="ECO:0000256" key="6">
    <source>
        <dbReference type="ARBA" id="ARBA00031370"/>
    </source>
</evidence>
<feature type="compositionally biased region" description="Polar residues" evidence="11">
    <location>
        <begin position="54"/>
        <end position="64"/>
    </location>
</feature>
<dbReference type="GO" id="GO:0005524">
    <property type="term" value="F:ATP binding"/>
    <property type="evidence" value="ECO:0007669"/>
    <property type="project" value="UniProtKB-KW"/>
</dbReference>
<evidence type="ECO:0000256" key="8">
    <source>
        <dbReference type="ARBA" id="ARBA00032306"/>
    </source>
</evidence>
<evidence type="ECO:0000256" key="7">
    <source>
        <dbReference type="ARBA" id="ARBA00031428"/>
    </source>
</evidence>
<comment type="subcellular location">
    <subcellularLocation>
        <location evidence="1">Golgi apparatus membrane</location>
        <topology evidence="1">Single-pass type II membrane protein</topology>
    </subcellularLocation>
</comment>
<evidence type="ECO:0000256" key="9">
    <source>
        <dbReference type="ARBA" id="ARBA00049175"/>
    </source>
</evidence>
<dbReference type="InterPro" id="IPR000407">
    <property type="entry name" value="GDA1_CD39_NTPase"/>
</dbReference>
<accession>A0A8S9S1B1</accession>
<evidence type="ECO:0000256" key="12">
    <source>
        <dbReference type="SAM" id="Phobius"/>
    </source>
</evidence>
<dbReference type="Pfam" id="PF01150">
    <property type="entry name" value="GDA1_CD39"/>
    <property type="match status" value="2"/>
</dbReference>
<keyword evidence="10" id="KW-0547">Nucleotide-binding</keyword>
<dbReference type="PANTHER" id="PTHR11782:SF83">
    <property type="entry name" value="GUANOSINE-DIPHOSPHATASE"/>
    <property type="match status" value="1"/>
</dbReference>
<evidence type="ECO:0000256" key="1">
    <source>
        <dbReference type="ARBA" id="ARBA00004323"/>
    </source>
</evidence>
<evidence type="ECO:0000256" key="10">
    <source>
        <dbReference type="PIRSR" id="PIRSR600407-2"/>
    </source>
</evidence>
<evidence type="ECO:0000256" key="3">
    <source>
        <dbReference type="ARBA" id="ARBA00012148"/>
    </source>
</evidence>
<feature type="region of interest" description="Disordered" evidence="11">
    <location>
        <begin position="33"/>
        <end position="66"/>
    </location>
</feature>
<evidence type="ECO:0000256" key="11">
    <source>
        <dbReference type="SAM" id="MobiDB-lite"/>
    </source>
</evidence>
<proteinExistence type="inferred from homology"/>
<dbReference type="Gene3D" id="3.30.420.40">
    <property type="match status" value="1"/>
</dbReference>
<gene>
    <name evidence="13" type="ORF">F2Q69_00032442</name>
</gene>
<evidence type="ECO:0000256" key="5">
    <source>
        <dbReference type="ARBA" id="ARBA00030084"/>
    </source>
</evidence>
<comment type="catalytic activity">
    <reaction evidence="9">
        <text>a ribonucleoside 5'-triphosphate + 2 H2O = a ribonucleoside 5'-phosphate + 2 phosphate + 2 H(+)</text>
        <dbReference type="Rhea" id="RHEA:36795"/>
        <dbReference type="ChEBI" id="CHEBI:15377"/>
        <dbReference type="ChEBI" id="CHEBI:15378"/>
        <dbReference type="ChEBI" id="CHEBI:43474"/>
        <dbReference type="ChEBI" id="CHEBI:58043"/>
        <dbReference type="ChEBI" id="CHEBI:61557"/>
        <dbReference type="EC" id="3.6.1.5"/>
    </reaction>
</comment>
<comment type="similarity">
    <text evidence="2">Belongs to the GDA1/CD39 NTPase family.</text>
</comment>
<keyword evidence="12" id="KW-1133">Transmembrane helix</keyword>
<feature type="transmembrane region" description="Helical" evidence="12">
    <location>
        <begin position="124"/>
        <end position="142"/>
    </location>
</feature>
<protein>
    <recommendedName>
        <fullName evidence="3">apyrase</fullName>
        <ecNumber evidence="3">3.6.1.5</ecNumber>
    </recommendedName>
    <alternativeName>
        <fullName evidence="7">ATP-diphosphatase</fullName>
    </alternativeName>
    <alternativeName>
        <fullName evidence="8">ATP-diphosphohydrolase</fullName>
    </alternativeName>
    <alternativeName>
        <fullName evidence="5">Adenosine diphosphatase</fullName>
    </alternativeName>
    <alternativeName>
        <fullName evidence="6">NTPDase</fullName>
    </alternativeName>
</protein>
<dbReference type="Gene3D" id="3.30.420.150">
    <property type="entry name" value="Exopolyphosphatase. Domain 2"/>
    <property type="match status" value="1"/>
</dbReference>
<organism evidence="13 14">
    <name type="scientific">Brassica cretica</name>
    <name type="common">Mustard</name>
    <dbReference type="NCBI Taxonomy" id="69181"/>
    <lineage>
        <taxon>Eukaryota</taxon>
        <taxon>Viridiplantae</taxon>
        <taxon>Streptophyta</taxon>
        <taxon>Embryophyta</taxon>
        <taxon>Tracheophyta</taxon>
        <taxon>Spermatophyta</taxon>
        <taxon>Magnoliopsida</taxon>
        <taxon>eudicotyledons</taxon>
        <taxon>Gunneridae</taxon>
        <taxon>Pentapetalae</taxon>
        <taxon>rosids</taxon>
        <taxon>malvids</taxon>
        <taxon>Brassicales</taxon>
        <taxon>Brassicaceae</taxon>
        <taxon>Brassiceae</taxon>
        <taxon>Brassica</taxon>
    </lineage>
</organism>
<dbReference type="EMBL" id="QGKX02000088">
    <property type="protein sequence ID" value="KAF3585704.1"/>
    <property type="molecule type" value="Genomic_DNA"/>
</dbReference>
<dbReference type="Proteomes" id="UP000712600">
    <property type="component" value="Unassembled WGS sequence"/>
</dbReference>
<sequence length="476" mass="51381">MHICEDPFLLFVNVTQLSSLNTIVKFINATDLQHKSNSKPHSQSTGDLDPSKDPPQTSASSATANKIRYRSPSASELLESGLATSPTSDSHQSLLSIDGGKMTAKRAIGRHESLSDKIHRHRSVLLLISIPVVLITLVILLMPGASTSVIEEYALKSSEGGGSNSRKYAVIFDAGSSGSRVHVYCFDENLDLVPLENELELFLQVTINYLLKTLGKPYSETVGVVDLGGGSVQMAYAISEEDAATAPKPLQGEDSYVREMYLKGRKYFLYVHSYLHYGLLAARAEILKVCEGSNNPCIVTGYDGTYKYGGKAFKAAASPSGASLDECRRVALNALKVNDSVCTHMKCTFGGVWNGGGGGGQKNMFVASFFFDRAAEAGFVDPTQPVATVRPADFEEAATQACNMKMGEGKSKFPRVEEDNLPYLCLDLVYQYALLVDGFGLKPSQTITLVKKVKYGEHAVEAAWPLGSAIEAVSSL</sequence>
<evidence type="ECO:0000256" key="4">
    <source>
        <dbReference type="ARBA" id="ARBA00022801"/>
    </source>
</evidence>
<comment type="caution">
    <text evidence="13">The sequence shown here is derived from an EMBL/GenBank/DDBJ whole genome shotgun (WGS) entry which is preliminary data.</text>
</comment>
<dbReference type="GO" id="GO:0000139">
    <property type="term" value="C:Golgi membrane"/>
    <property type="evidence" value="ECO:0007669"/>
    <property type="project" value="UniProtKB-SubCell"/>
</dbReference>
<name>A0A8S9S1B1_BRACR</name>
<dbReference type="PANTHER" id="PTHR11782">
    <property type="entry name" value="ADENOSINE/GUANOSINE DIPHOSPHATASE"/>
    <property type="match status" value="1"/>
</dbReference>
<keyword evidence="10" id="KW-0067">ATP-binding</keyword>
<dbReference type="GO" id="GO:0009134">
    <property type="term" value="P:nucleoside diphosphate catabolic process"/>
    <property type="evidence" value="ECO:0007669"/>
    <property type="project" value="TreeGrafter"/>
</dbReference>
<dbReference type="AlphaFoldDB" id="A0A8S9S1B1"/>
<dbReference type="GO" id="GO:0017110">
    <property type="term" value="F:nucleoside diphosphate phosphatase activity"/>
    <property type="evidence" value="ECO:0007669"/>
    <property type="project" value="TreeGrafter"/>
</dbReference>
<keyword evidence="12" id="KW-0472">Membrane</keyword>
<evidence type="ECO:0000256" key="2">
    <source>
        <dbReference type="ARBA" id="ARBA00009283"/>
    </source>
</evidence>
<dbReference type="EC" id="3.6.1.5" evidence="3"/>
<evidence type="ECO:0000313" key="14">
    <source>
        <dbReference type="Proteomes" id="UP000712600"/>
    </source>
</evidence>
<keyword evidence="12" id="KW-0812">Transmembrane</keyword>